<reference evidence="2 3" key="1">
    <citation type="submission" date="2019-07" db="EMBL/GenBank/DDBJ databases">
        <authorList>
            <person name="Hibberd C M."/>
            <person name="Gehrig L. J."/>
            <person name="Chang H.-W."/>
            <person name="Venkatesh S."/>
        </authorList>
    </citation>
    <scope>NUCLEOTIDE SEQUENCE [LARGE SCALE GENOMIC DNA]</scope>
    <source>
        <strain evidence="2">Ruminococcus_torques_SSTS_Bg7063</strain>
    </source>
</reference>
<protein>
    <recommendedName>
        <fullName evidence="4">DUF3169 family protein</fullName>
    </recommendedName>
</protein>
<evidence type="ECO:0000313" key="2">
    <source>
        <dbReference type="EMBL" id="VUX03300.1"/>
    </source>
</evidence>
<evidence type="ECO:0000313" key="3">
    <source>
        <dbReference type="Proteomes" id="UP000363661"/>
    </source>
</evidence>
<evidence type="ECO:0008006" key="4">
    <source>
        <dbReference type="Google" id="ProtNLM"/>
    </source>
</evidence>
<gene>
    <name evidence="2" type="ORF">RTSSTS7063_01025</name>
</gene>
<organism evidence="2 3">
    <name type="scientific">[Ruminococcus] torques</name>
    <dbReference type="NCBI Taxonomy" id="33039"/>
    <lineage>
        <taxon>Bacteria</taxon>
        <taxon>Bacillati</taxon>
        <taxon>Bacillota</taxon>
        <taxon>Clostridia</taxon>
        <taxon>Lachnospirales</taxon>
        <taxon>Lachnospiraceae</taxon>
        <taxon>Mediterraneibacter</taxon>
    </lineage>
</organism>
<keyword evidence="1" id="KW-0812">Transmembrane</keyword>
<feature type="transmembrane region" description="Helical" evidence="1">
    <location>
        <begin position="58"/>
        <end position="78"/>
    </location>
</feature>
<feature type="transmembrane region" description="Helical" evidence="1">
    <location>
        <begin position="20"/>
        <end position="38"/>
    </location>
</feature>
<keyword evidence="1" id="KW-0472">Membrane</keyword>
<feature type="transmembrane region" description="Helical" evidence="1">
    <location>
        <begin position="141"/>
        <end position="161"/>
    </location>
</feature>
<accession>A0A564T798</accession>
<dbReference type="EMBL" id="CABHNA010000041">
    <property type="protein sequence ID" value="VUX03300.1"/>
    <property type="molecule type" value="Genomic_DNA"/>
</dbReference>
<feature type="transmembrane region" description="Helical" evidence="1">
    <location>
        <begin position="208"/>
        <end position="229"/>
    </location>
</feature>
<name>A0A564T798_9FIRM</name>
<dbReference type="AlphaFoldDB" id="A0A564T798"/>
<feature type="transmembrane region" description="Helical" evidence="1">
    <location>
        <begin position="108"/>
        <end position="129"/>
    </location>
</feature>
<sequence>MKSDTKTRNTKKTIVRMLAAMLIGGVIGGVSTVVYEIVFGEDFSGRSLSLLTEVTRRLMVPGLLSVLVVSIAAYEICFKKLRNVCDRIEDAEDEEFHRLDYEEERYGAILQCINVVAQVLCIALLGSGYSMRYIHDGRTSLVKFLTACVLFLICFFYCGMAQARYVKLLQKVHPEKKGDIASKDFHKQWLESCDEAEKEAVYQSSYSTYIFSGKLIGILLVVTMIAHLFFNTGVFAIVVVGVIYLCITVKYCVSCVKLKNKS</sequence>
<dbReference type="RefSeq" id="WP_181966618.1">
    <property type="nucleotide sequence ID" value="NZ_CABHNA010000041.1"/>
</dbReference>
<keyword evidence="3" id="KW-1185">Reference proteome</keyword>
<dbReference type="Proteomes" id="UP000363661">
    <property type="component" value="Unassembled WGS sequence"/>
</dbReference>
<feature type="transmembrane region" description="Helical" evidence="1">
    <location>
        <begin position="235"/>
        <end position="253"/>
    </location>
</feature>
<evidence type="ECO:0000256" key="1">
    <source>
        <dbReference type="SAM" id="Phobius"/>
    </source>
</evidence>
<proteinExistence type="predicted"/>
<dbReference type="InterPro" id="IPR021509">
    <property type="entry name" value="DUF3169"/>
</dbReference>
<dbReference type="Pfam" id="PF11368">
    <property type="entry name" value="DUF3169"/>
    <property type="match status" value="1"/>
</dbReference>
<keyword evidence="1" id="KW-1133">Transmembrane helix</keyword>